<keyword evidence="18 22" id="KW-0456">Lyase</keyword>
<dbReference type="InterPro" id="IPR035965">
    <property type="entry name" value="PAS-like_dom_sf"/>
</dbReference>
<dbReference type="InterPro" id="IPR003660">
    <property type="entry name" value="HAMP_dom"/>
</dbReference>
<evidence type="ECO:0000256" key="14">
    <source>
        <dbReference type="ARBA" id="ARBA00022989"/>
    </source>
</evidence>
<feature type="transmembrane region" description="Helical" evidence="23">
    <location>
        <begin position="21"/>
        <end position="43"/>
    </location>
</feature>
<evidence type="ECO:0000313" key="28">
    <source>
        <dbReference type="EMBL" id="OJJ24026.1"/>
    </source>
</evidence>
<evidence type="ECO:0000256" key="3">
    <source>
        <dbReference type="ARBA" id="ARBA00012201"/>
    </source>
</evidence>
<keyword evidence="16" id="KW-0902">Two-component regulatory system</keyword>
<dbReference type="InterPro" id="IPR029151">
    <property type="entry name" value="Sensor-like_sf"/>
</dbReference>
<dbReference type="GO" id="GO:0004016">
    <property type="term" value="F:adenylate cyclase activity"/>
    <property type="evidence" value="ECO:0007669"/>
    <property type="project" value="UniProtKB-EC"/>
</dbReference>
<dbReference type="SUPFAM" id="SSF55785">
    <property type="entry name" value="PYP-like sensor domain (PAS domain)"/>
    <property type="match status" value="2"/>
</dbReference>
<dbReference type="SMART" id="SM00304">
    <property type="entry name" value="HAMP"/>
    <property type="match status" value="1"/>
</dbReference>
<dbReference type="InterPro" id="IPR050401">
    <property type="entry name" value="Cyclic_nucleotide_synthase"/>
</dbReference>
<dbReference type="InterPro" id="IPR000014">
    <property type="entry name" value="PAS"/>
</dbReference>
<protein>
    <recommendedName>
        <fullName evidence="4">Adenylate cyclase</fullName>
        <ecNumber evidence="3">4.6.1.1</ecNumber>
    </recommendedName>
    <alternativeName>
        <fullName evidence="19">ATP pyrophosphate-lyase</fullName>
    </alternativeName>
    <alternativeName>
        <fullName evidence="20">Adenylyl cyclase</fullName>
    </alternativeName>
</protein>
<dbReference type="Pfam" id="PF02743">
    <property type="entry name" value="dCache_1"/>
    <property type="match status" value="1"/>
</dbReference>
<comment type="subcellular location">
    <subcellularLocation>
        <location evidence="2">Cell membrane</location>
        <topology evidence="2">Multi-pass membrane protein</topology>
    </subcellularLocation>
</comment>
<dbReference type="InterPro" id="IPR029787">
    <property type="entry name" value="Nucleotide_cyclase"/>
</dbReference>
<dbReference type="InterPro" id="IPR033479">
    <property type="entry name" value="dCache_1"/>
</dbReference>
<reference evidence="28" key="1">
    <citation type="submission" date="2016-10" db="EMBL/GenBank/DDBJ databases">
        <title>CRISPR-Cas defence system in Roseofilum reptotaenium: evidence of a bacteriophage-cyanobacterium arms race in the coral black band disease.</title>
        <authorList>
            <person name="Buerger P."/>
            <person name="Wood-Charlson E.M."/>
            <person name="Weynberg K.D."/>
            <person name="Willis B."/>
            <person name="Van Oppen M.J."/>
        </authorList>
    </citation>
    <scope>NUCLEOTIDE SEQUENCE [LARGE SCALE GENOMIC DNA]</scope>
    <source>
        <strain evidence="28">AO1-A</strain>
    </source>
</reference>
<evidence type="ECO:0000256" key="20">
    <source>
        <dbReference type="ARBA" id="ARBA00032637"/>
    </source>
</evidence>
<evidence type="ECO:0000256" key="1">
    <source>
        <dbReference type="ARBA" id="ARBA00001593"/>
    </source>
</evidence>
<dbReference type="SMART" id="SM00091">
    <property type="entry name" value="PAS"/>
    <property type="match status" value="2"/>
</dbReference>
<dbReference type="SUPFAM" id="SSF55073">
    <property type="entry name" value="Nucleotide cyclase"/>
    <property type="match status" value="1"/>
</dbReference>
<dbReference type="SUPFAM" id="SSF103190">
    <property type="entry name" value="Sensory domain-like"/>
    <property type="match status" value="1"/>
</dbReference>
<dbReference type="Pfam" id="PF00672">
    <property type="entry name" value="HAMP"/>
    <property type="match status" value="1"/>
</dbReference>
<evidence type="ECO:0000256" key="2">
    <source>
        <dbReference type="ARBA" id="ARBA00004651"/>
    </source>
</evidence>
<keyword evidence="5" id="KW-1003">Cell membrane</keyword>
<evidence type="ECO:0000256" key="21">
    <source>
        <dbReference type="ARBA" id="ARBA00064436"/>
    </source>
</evidence>
<dbReference type="Proteomes" id="UP000183940">
    <property type="component" value="Unassembled WGS sequence"/>
</dbReference>
<dbReference type="EMBL" id="MLAW01000039">
    <property type="protein sequence ID" value="OJJ24026.1"/>
    <property type="molecule type" value="Genomic_DNA"/>
</dbReference>
<dbReference type="FunFam" id="3.30.70.1230:FF:000033">
    <property type="entry name" value="Adenylate cyclase"/>
    <property type="match status" value="1"/>
</dbReference>
<keyword evidence="12" id="KW-0067">ATP-binding</keyword>
<feature type="domain" description="HAMP" evidence="27">
    <location>
        <begin position="375"/>
        <end position="427"/>
    </location>
</feature>
<feature type="domain" description="PAC" evidence="25">
    <location>
        <begin position="658"/>
        <end position="711"/>
    </location>
</feature>
<comment type="caution">
    <text evidence="28">The sequence shown here is derived from an EMBL/GenBank/DDBJ whole genome shotgun (WGS) entry which is preliminary data.</text>
</comment>
<evidence type="ECO:0000256" key="22">
    <source>
        <dbReference type="RuleBase" id="RU000405"/>
    </source>
</evidence>
<dbReference type="GO" id="GO:0046872">
    <property type="term" value="F:metal ion binding"/>
    <property type="evidence" value="ECO:0007669"/>
    <property type="project" value="UniProtKB-KW"/>
</dbReference>
<accession>A0A1L9QN15</accession>
<dbReference type="Gene3D" id="6.10.340.10">
    <property type="match status" value="1"/>
</dbReference>
<sequence length="927" mass="105130">MSTKQPISLSLKGNSTLSLRFLLVVPFVLELCLVVGLIGYLSFHNGQQSVNQLATRLSWEVTYRIQEHLKRFADTPHLFLKMNEAAIATEHFDPDNFDLALPYFWQQVQIHPWVRSLYYSNTQGDFIMVNRDPAPRVYRLDRNSAPFRNIYPLDEQGNPTDDLIRSTQYDPRTRPWYRAAVQAKTATWSPIYLFAASEDLGITPVLPLYDNQGNLQGVLGVDYTLTQISDFLASLEISATGEAFIMERSGKLVASSAPELPFIDTPEGRQRIKASQSQNPLIQNAASHITALASLQDHQDLMMTWQRKRYFLDVTTVGHNLDSSEEYLKGLDWVVVVIIPEADFMAQIHANTRTTIALCAIALIGALGLGLLICRWLSRPISQLSDGVKAIAKGEIAPKIYGGRIEELNLLAQGFNQMVYQLNISFQAWEEMNQNLETQVHERTQALKEAQEHFQTAFRLSPHPLFISAIADGRLLEVNDSFCEILGYSPETLIHHQETELQFWVNPQEHQRLVEAVENEGTLRHQQVELQSASGEIKTLLLSAEKIQWNRHPCLLYAAYDISDRHKAWLALQHSEAALREQQHYLRLILDNIPQQVFWKDTDCVFLGCNSNWSEAAGLESPEIVIGKTDYDLLPRHLADQFRAKDQEIMATDTPQLHMIAKKVKPGKDGEPIWLDISKIPIHDANQKVIGLLGVIDDITLRKNAEDALRLEQAKSEKLLLNILPQPIADKLKQNDLSDRQVGVVIAEQFQSVTILFADLVGFTPLSSNLQAHELVELLNRIFSQFDHLCEKYNLEKIKTIGDAYMVAGGLPLPRRDHAEAIANMALEMQNIIRQFQTPFNQPFQIRIGINTGPVVAGVIGTRKFIYDLWGDAVNVASRMESQGKPGQIQVTHQTYELLRNNYHFHERGKIDVKGKGEMFTYWLLGQ</sequence>
<dbReference type="InterPro" id="IPR000700">
    <property type="entry name" value="PAS-assoc_C"/>
</dbReference>
<keyword evidence="9" id="KW-0479">Metal-binding</keyword>
<dbReference type="Pfam" id="PF08448">
    <property type="entry name" value="PAS_4"/>
    <property type="match status" value="1"/>
</dbReference>
<dbReference type="SMART" id="SM00086">
    <property type="entry name" value="PAC"/>
    <property type="match status" value="2"/>
</dbReference>
<dbReference type="Gene3D" id="3.30.70.1230">
    <property type="entry name" value="Nucleotide cyclase"/>
    <property type="match status" value="1"/>
</dbReference>
<keyword evidence="10" id="KW-0547">Nucleotide-binding</keyword>
<evidence type="ECO:0000256" key="10">
    <source>
        <dbReference type="ARBA" id="ARBA00022741"/>
    </source>
</evidence>
<dbReference type="SMART" id="SM00044">
    <property type="entry name" value="CYCc"/>
    <property type="match status" value="1"/>
</dbReference>
<dbReference type="GO" id="GO:0006171">
    <property type="term" value="P:cAMP biosynthetic process"/>
    <property type="evidence" value="ECO:0007669"/>
    <property type="project" value="UniProtKB-KW"/>
</dbReference>
<dbReference type="Pfam" id="PF00211">
    <property type="entry name" value="Guanylate_cyc"/>
    <property type="match status" value="1"/>
</dbReference>
<evidence type="ECO:0000256" key="18">
    <source>
        <dbReference type="ARBA" id="ARBA00023239"/>
    </source>
</evidence>
<gene>
    <name evidence="28" type="ORF">BI308_18750</name>
</gene>
<dbReference type="PROSITE" id="PS50112">
    <property type="entry name" value="PAS"/>
    <property type="match status" value="1"/>
</dbReference>
<dbReference type="InterPro" id="IPR018297">
    <property type="entry name" value="A/G_cyclase_CS"/>
</dbReference>
<dbReference type="SUPFAM" id="SSF158472">
    <property type="entry name" value="HAMP domain-like"/>
    <property type="match status" value="1"/>
</dbReference>
<evidence type="ECO:0000313" key="29">
    <source>
        <dbReference type="Proteomes" id="UP000183940"/>
    </source>
</evidence>
<dbReference type="Gene3D" id="3.30.450.20">
    <property type="entry name" value="PAS domain"/>
    <property type="match status" value="3"/>
</dbReference>
<dbReference type="PANTHER" id="PTHR11920:SF335">
    <property type="entry name" value="GUANYLATE CYCLASE"/>
    <property type="match status" value="1"/>
</dbReference>
<dbReference type="PROSITE" id="PS50113">
    <property type="entry name" value="PAC"/>
    <property type="match status" value="1"/>
</dbReference>
<keyword evidence="6" id="KW-0597">Phosphoprotein</keyword>
<keyword evidence="14 23" id="KW-1133">Transmembrane helix</keyword>
<dbReference type="GO" id="GO:0001653">
    <property type="term" value="F:peptide receptor activity"/>
    <property type="evidence" value="ECO:0007669"/>
    <property type="project" value="TreeGrafter"/>
</dbReference>
<name>A0A1L9QN15_9CYAN</name>
<evidence type="ECO:0000256" key="11">
    <source>
        <dbReference type="ARBA" id="ARBA00022777"/>
    </source>
</evidence>
<evidence type="ECO:0000256" key="16">
    <source>
        <dbReference type="ARBA" id="ARBA00023012"/>
    </source>
</evidence>
<proteinExistence type="inferred from homology"/>
<dbReference type="CDD" id="cd07302">
    <property type="entry name" value="CHD"/>
    <property type="match status" value="1"/>
</dbReference>
<dbReference type="CDD" id="cd06225">
    <property type="entry name" value="HAMP"/>
    <property type="match status" value="1"/>
</dbReference>
<dbReference type="EC" id="4.6.1.1" evidence="3"/>
<evidence type="ECO:0000256" key="5">
    <source>
        <dbReference type="ARBA" id="ARBA00022475"/>
    </source>
</evidence>
<comment type="subunit">
    <text evidence="21">Homodimer. Can also exist as monomer.</text>
</comment>
<feature type="domain" description="Guanylate cyclase" evidence="26">
    <location>
        <begin position="754"/>
        <end position="881"/>
    </location>
</feature>
<evidence type="ECO:0000256" key="4">
    <source>
        <dbReference type="ARBA" id="ARBA00021420"/>
    </source>
</evidence>
<evidence type="ECO:0000256" key="6">
    <source>
        <dbReference type="ARBA" id="ARBA00022553"/>
    </source>
</evidence>
<comment type="catalytic activity">
    <reaction evidence="1">
        <text>ATP = 3',5'-cyclic AMP + diphosphate</text>
        <dbReference type="Rhea" id="RHEA:15389"/>
        <dbReference type="ChEBI" id="CHEBI:30616"/>
        <dbReference type="ChEBI" id="CHEBI:33019"/>
        <dbReference type="ChEBI" id="CHEBI:58165"/>
        <dbReference type="EC" id="4.6.1.1"/>
    </reaction>
</comment>
<organism evidence="28 29">
    <name type="scientific">Roseofilum reptotaenium AO1-A</name>
    <dbReference type="NCBI Taxonomy" id="1925591"/>
    <lineage>
        <taxon>Bacteria</taxon>
        <taxon>Bacillati</taxon>
        <taxon>Cyanobacteriota</taxon>
        <taxon>Cyanophyceae</taxon>
        <taxon>Desertifilales</taxon>
        <taxon>Desertifilaceae</taxon>
        <taxon>Roseofilum</taxon>
    </lineage>
</organism>
<evidence type="ECO:0000256" key="23">
    <source>
        <dbReference type="SAM" id="Phobius"/>
    </source>
</evidence>
<evidence type="ECO:0000259" key="25">
    <source>
        <dbReference type="PROSITE" id="PS50113"/>
    </source>
</evidence>
<keyword evidence="11" id="KW-0418">Kinase</keyword>
<dbReference type="PROSITE" id="PS00452">
    <property type="entry name" value="GUANYLATE_CYCLASE_1"/>
    <property type="match status" value="1"/>
</dbReference>
<dbReference type="GO" id="GO:0016301">
    <property type="term" value="F:kinase activity"/>
    <property type="evidence" value="ECO:0007669"/>
    <property type="project" value="UniProtKB-KW"/>
</dbReference>
<dbReference type="GO" id="GO:0007168">
    <property type="term" value="P:receptor guanylyl cyclase signaling pathway"/>
    <property type="evidence" value="ECO:0007669"/>
    <property type="project" value="TreeGrafter"/>
</dbReference>
<dbReference type="GO" id="GO:0005524">
    <property type="term" value="F:ATP binding"/>
    <property type="evidence" value="ECO:0007669"/>
    <property type="project" value="UniProtKB-KW"/>
</dbReference>
<keyword evidence="29" id="KW-1185">Reference proteome</keyword>
<dbReference type="InterPro" id="IPR013656">
    <property type="entry name" value="PAS_4"/>
</dbReference>
<evidence type="ECO:0000256" key="13">
    <source>
        <dbReference type="ARBA" id="ARBA00022842"/>
    </source>
</evidence>
<comment type="similarity">
    <text evidence="22">Belongs to the adenylyl cyclase class-4/guanylyl cyclase family.</text>
</comment>
<dbReference type="PROSITE" id="PS50885">
    <property type="entry name" value="HAMP"/>
    <property type="match status" value="1"/>
</dbReference>
<evidence type="ECO:0000256" key="17">
    <source>
        <dbReference type="ARBA" id="ARBA00023136"/>
    </source>
</evidence>
<dbReference type="InterPro" id="IPR001054">
    <property type="entry name" value="A/G_cyclase"/>
</dbReference>
<dbReference type="PROSITE" id="PS50125">
    <property type="entry name" value="GUANYLATE_CYCLASE_2"/>
    <property type="match status" value="1"/>
</dbReference>
<evidence type="ECO:0000256" key="8">
    <source>
        <dbReference type="ARBA" id="ARBA00022692"/>
    </source>
</evidence>
<dbReference type="InterPro" id="IPR001610">
    <property type="entry name" value="PAC"/>
</dbReference>
<evidence type="ECO:0000256" key="19">
    <source>
        <dbReference type="ARBA" id="ARBA00032597"/>
    </source>
</evidence>
<evidence type="ECO:0000259" key="24">
    <source>
        <dbReference type="PROSITE" id="PS50112"/>
    </source>
</evidence>
<dbReference type="CDD" id="cd12913">
    <property type="entry name" value="PDC1_MCP_like"/>
    <property type="match status" value="1"/>
</dbReference>
<dbReference type="GO" id="GO:0005886">
    <property type="term" value="C:plasma membrane"/>
    <property type="evidence" value="ECO:0007669"/>
    <property type="project" value="UniProtKB-SubCell"/>
</dbReference>
<feature type="domain" description="PAS" evidence="24">
    <location>
        <begin position="471"/>
        <end position="526"/>
    </location>
</feature>
<evidence type="ECO:0000256" key="9">
    <source>
        <dbReference type="ARBA" id="ARBA00022723"/>
    </source>
</evidence>
<keyword evidence="7" id="KW-0808">Transferase</keyword>
<keyword evidence="15" id="KW-0115">cAMP biosynthesis</keyword>
<dbReference type="STRING" id="1925591.BI308_18750"/>
<evidence type="ECO:0000259" key="27">
    <source>
        <dbReference type="PROSITE" id="PS50885"/>
    </source>
</evidence>
<keyword evidence="17 23" id="KW-0472">Membrane</keyword>
<dbReference type="GO" id="GO:0000160">
    <property type="term" value="P:phosphorelay signal transduction system"/>
    <property type="evidence" value="ECO:0007669"/>
    <property type="project" value="UniProtKB-KW"/>
</dbReference>
<dbReference type="AlphaFoldDB" id="A0A1L9QN15"/>
<keyword evidence="8 23" id="KW-0812">Transmembrane</keyword>
<evidence type="ECO:0000256" key="15">
    <source>
        <dbReference type="ARBA" id="ARBA00022998"/>
    </source>
</evidence>
<dbReference type="NCBIfam" id="TIGR00229">
    <property type="entry name" value="sensory_box"/>
    <property type="match status" value="2"/>
</dbReference>
<dbReference type="PANTHER" id="PTHR11920">
    <property type="entry name" value="GUANYLYL CYCLASE"/>
    <property type="match status" value="1"/>
</dbReference>
<evidence type="ECO:0000256" key="7">
    <source>
        <dbReference type="ARBA" id="ARBA00022679"/>
    </source>
</evidence>
<evidence type="ECO:0000259" key="26">
    <source>
        <dbReference type="PROSITE" id="PS50125"/>
    </source>
</evidence>
<evidence type="ECO:0000256" key="12">
    <source>
        <dbReference type="ARBA" id="ARBA00022840"/>
    </source>
</evidence>
<dbReference type="Pfam" id="PF13426">
    <property type="entry name" value="PAS_9"/>
    <property type="match status" value="1"/>
</dbReference>
<dbReference type="CDD" id="cd00130">
    <property type="entry name" value="PAS"/>
    <property type="match status" value="2"/>
</dbReference>
<dbReference type="GO" id="GO:0004383">
    <property type="term" value="F:guanylate cyclase activity"/>
    <property type="evidence" value="ECO:0007669"/>
    <property type="project" value="TreeGrafter"/>
</dbReference>
<keyword evidence="13" id="KW-0460">Magnesium</keyword>